<evidence type="ECO:0000259" key="13">
    <source>
        <dbReference type="Pfam" id="PF17921"/>
    </source>
</evidence>
<dbReference type="SUPFAM" id="SSF56672">
    <property type="entry name" value="DNA/RNA polymerases"/>
    <property type="match status" value="1"/>
</dbReference>
<feature type="domain" description="Reverse transcriptase" evidence="10">
    <location>
        <begin position="901"/>
        <end position="1007"/>
    </location>
</feature>
<feature type="domain" description="Integrase zinc-binding" evidence="13">
    <location>
        <begin position="1245"/>
        <end position="1301"/>
    </location>
</feature>
<dbReference type="CDD" id="cd01647">
    <property type="entry name" value="RT_LTR"/>
    <property type="match status" value="1"/>
</dbReference>
<dbReference type="PANTHER" id="PTHR37984">
    <property type="entry name" value="PROTEIN CBG26694"/>
    <property type="match status" value="1"/>
</dbReference>
<dbReference type="InterPro" id="IPR050951">
    <property type="entry name" value="Retrovirus_Pol_polyprotein"/>
</dbReference>
<gene>
    <name evidence="14" type="ORF">VITISV_013430</name>
</gene>
<dbReference type="Pfam" id="PF00078">
    <property type="entry name" value="RVT_1"/>
    <property type="match status" value="1"/>
</dbReference>
<dbReference type="GO" id="GO:0016787">
    <property type="term" value="F:hydrolase activity"/>
    <property type="evidence" value="ECO:0007669"/>
    <property type="project" value="UniProtKB-KW"/>
</dbReference>
<dbReference type="Pfam" id="PF17917">
    <property type="entry name" value="RT_RNaseH"/>
    <property type="match status" value="1"/>
</dbReference>
<evidence type="ECO:0000259" key="11">
    <source>
        <dbReference type="Pfam" id="PF17917"/>
    </source>
</evidence>
<keyword evidence="4" id="KW-0540">Nuclease</keyword>
<dbReference type="InterPro" id="IPR043128">
    <property type="entry name" value="Rev_trsase/Diguanyl_cyclase"/>
</dbReference>
<evidence type="ECO:0000259" key="12">
    <source>
        <dbReference type="Pfam" id="PF17919"/>
    </source>
</evidence>
<dbReference type="Gene3D" id="3.10.10.10">
    <property type="entry name" value="HIV Type 1 Reverse Transcriptase, subunit A, domain 1"/>
    <property type="match status" value="2"/>
</dbReference>
<evidence type="ECO:0000313" key="14">
    <source>
        <dbReference type="EMBL" id="CAN72225.1"/>
    </source>
</evidence>
<evidence type="ECO:0000256" key="5">
    <source>
        <dbReference type="ARBA" id="ARBA00022759"/>
    </source>
</evidence>
<dbReference type="CDD" id="cd00303">
    <property type="entry name" value="retropepsin_like"/>
    <property type="match status" value="1"/>
</dbReference>
<evidence type="ECO:0000256" key="6">
    <source>
        <dbReference type="ARBA" id="ARBA00022801"/>
    </source>
</evidence>
<feature type="domain" description="Reverse transcriptase/retrotransposon-derived protein RNase H-like" evidence="12">
    <location>
        <begin position="1070"/>
        <end position="1122"/>
    </location>
</feature>
<evidence type="ECO:0000256" key="9">
    <source>
        <dbReference type="SAM" id="MobiDB-lite"/>
    </source>
</evidence>
<dbReference type="GO" id="GO:0003964">
    <property type="term" value="F:RNA-directed DNA polymerase activity"/>
    <property type="evidence" value="ECO:0007669"/>
    <property type="project" value="UniProtKB-KW"/>
</dbReference>
<dbReference type="InterPro" id="IPR000477">
    <property type="entry name" value="RT_dom"/>
</dbReference>
<dbReference type="InterPro" id="IPR041373">
    <property type="entry name" value="RT_RNaseH"/>
</dbReference>
<dbReference type="InterPro" id="IPR021109">
    <property type="entry name" value="Peptidase_aspartic_dom_sf"/>
</dbReference>
<feature type="compositionally biased region" description="Basic and acidic residues" evidence="9">
    <location>
        <begin position="148"/>
        <end position="171"/>
    </location>
</feature>
<evidence type="ECO:0000256" key="7">
    <source>
        <dbReference type="ARBA" id="ARBA00022918"/>
    </source>
</evidence>
<dbReference type="Gene3D" id="1.10.340.70">
    <property type="match status" value="1"/>
</dbReference>
<organism evidence="14">
    <name type="scientific">Vitis vinifera</name>
    <name type="common">Grape</name>
    <dbReference type="NCBI Taxonomy" id="29760"/>
    <lineage>
        <taxon>Eukaryota</taxon>
        <taxon>Viridiplantae</taxon>
        <taxon>Streptophyta</taxon>
        <taxon>Embryophyta</taxon>
        <taxon>Tracheophyta</taxon>
        <taxon>Spermatophyta</taxon>
        <taxon>Magnoliopsida</taxon>
        <taxon>eudicotyledons</taxon>
        <taxon>Gunneridae</taxon>
        <taxon>Pentapetalae</taxon>
        <taxon>rosids</taxon>
        <taxon>Vitales</taxon>
        <taxon>Vitaceae</taxon>
        <taxon>Viteae</taxon>
        <taxon>Vitis</taxon>
    </lineage>
</organism>
<dbReference type="GO" id="GO:0004519">
    <property type="term" value="F:endonuclease activity"/>
    <property type="evidence" value="ECO:0007669"/>
    <property type="project" value="UniProtKB-KW"/>
</dbReference>
<dbReference type="Gene3D" id="3.30.70.270">
    <property type="match status" value="2"/>
</dbReference>
<keyword evidence="5" id="KW-0255">Endonuclease</keyword>
<keyword evidence="7" id="KW-0695">RNA-directed DNA polymerase</keyword>
<dbReference type="FunFam" id="3.30.70.270:FF:000020">
    <property type="entry name" value="Transposon Tf2-6 polyprotein-like Protein"/>
    <property type="match status" value="1"/>
</dbReference>
<keyword evidence="6" id="KW-0378">Hydrolase</keyword>
<feature type="domain" description="Reverse transcriptase RNase H-like" evidence="11">
    <location>
        <begin position="1125"/>
        <end position="1178"/>
    </location>
</feature>
<dbReference type="Gene3D" id="3.30.420.10">
    <property type="entry name" value="Ribonuclease H-like superfamily/Ribonuclease H"/>
    <property type="match status" value="1"/>
</dbReference>
<keyword evidence="8" id="KW-0511">Multifunctional enzyme</keyword>
<name>A5BCI2_VITVI</name>
<proteinExistence type="predicted"/>
<evidence type="ECO:0000256" key="8">
    <source>
        <dbReference type="ARBA" id="ARBA00023268"/>
    </source>
</evidence>
<dbReference type="InterPro" id="IPR043502">
    <property type="entry name" value="DNA/RNA_pol_sf"/>
</dbReference>
<dbReference type="InterPro" id="IPR012337">
    <property type="entry name" value="RNaseH-like_sf"/>
</dbReference>
<accession>A5BCI2</accession>
<dbReference type="SUPFAM" id="SSF53098">
    <property type="entry name" value="Ribonuclease H-like"/>
    <property type="match status" value="1"/>
</dbReference>
<evidence type="ECO:0000256" key="1">
    <source>
        <dbReference type="ARBA" id="ARBA00012493"/>
    </source>
</evidence>
<dbReference type="GO" id="GO:0003676">
    <property type="term" value="F:nucleic acid binding"/>
    <property type="evidence" value="ECO:0007669"/>
    <property type="project" value="InterPro"/>
</dbReference>
<feature type="region of interest" description="Disordered" evidence="9">
    <location>
        <begin position="147"/>
        <end position="180"/>
    </location>
</feature>
<dbReference type="Pfam" id="PF17919">
    <property type="entry name" value="RT_RNaseH_2"/>
    <property type="match status" value="1"/>
</dbReference>
<keyword evidence="3" id="KW-0548">Nucleotidyltransferase</keyword>
<dbReference type="InterPro" id="IPR041588">
    <property type="entry name" value="Integrase_H2C2"/>
</dbReference>
<dbReference type="CDD" id="cd09274">
    <property type="entry name" value="RNase_HI_RT_Ty3"/>
    <property type="match status" value="1"/>
</dbReference>
<dbReference type="Gene3D" id="2.40.70.10">
    <property type="entry name" value="Acid Proteases"/>
    <property type="match status" value="1"/>
</dbReference>
<dbReference type="EMBL" id="AM454577">
    <property type="protein sequence ID" value="CAN72225.1"/>
    <property type="molecule type" value="Genomic_DNA"/>
</dbReference>
<sequence>MSSWGIRMELIRIALRAPCHQGEGSLHLAHADVPPCDIAYSTRGKNSIRPKFHLLRIFHIRISHSRMGEEDVKNFVDHSLSQRAPAGHESAETPIGNESNGAVAGEGANFILCMPKWIRDSGGRLVKLETPHNKELELSLNIMETTPEDQHSHHGHQDNPNEFRSMRDRMHPPRMSAPSSKENEKFYECWERYMEAINACPHHGFDTWLLVSYFYDGMSSSMKQLLETMCGGDFMSKNPEEAMDFLSYVAEVSRGWDEPHRGEVGKMKPQPNALHAKAGMYTLNEDVDMKAKFAAMTRKVEELELKKMHEVQAVVETPVQVKPCSICQSYEYLVEECPTIPVAREMFGEQANVVGDFVGDQKSINSQLSQRIDSVGNILNKRMDEMQNDLSQKIDNLQYSISRLTNLNTVQEKGRFHSQPHQNPKGIHEVETHEGESSYVRDVKALITLRSVNANPEKELIKEELVKKRTSPSFPQALHGKKGIKNASEILEVLRQVKVNIPLLDMIKQVPSYAKSLKDLCTIKRGLNVNKKAFLTEQVSAIIQCKSPLKYKDPGCPTISIMIGGKPTSITLSLADRSVKIPRGIIKDVLVQVDNFYYPVDFVVLDTDPLVKEANYVPIILGRPFLATSNAIINCRNGLMQLTFGNMTLELNIFHMSKKLITQEEEEGPEEVCIIDTLVEEHCDQNMQDELNESLEDLEEGLSEPADVLATLQGWTRKEEILPLFNKEEGHDDITEEFPKLNLKPLPMELKYTYLEENNQCPVVISSSLTSHQEISLLEVLKRCKKAIGWQISDLKGISPLVCTHHMYMEEEAKLIRQPQRRLNPHLQEVVRTEVLKLLQAGIIYPISDSPWVSPTQVVPKKSGIIVVQNEKGEEIATRLTSGWRVCIDYRKLNAMTRKDHFPLPFIDQEKTTFTCPFGTYAYRRMPFGLCNAPATFQRCMLSIFSDMVEQIMEVFMDDITIYGGTFEECLVNLEAVLKRCVEKDLVLNWEKFHFMVHQGIVLGHIISEKGIEVDKVKVELIAKLPSPTTVKGVRQFLGHAGFYRRFIQDFSKLSTPLCELLAKDAKFVWDQRCQKSFDQLKQFLTTAPIVRAPNWQLPFEVMCDASDFAIGVVLSQREDGKPYKELLVVVFALDKFRAYLVGSFIIVFTDHSALKYLLTKQDAKARLIRWILLLQEFDLQIRDKKGVENVVVDHLLRLAIAHNSHVLPINDDFPEESLMFLEKAPWYAHIANYLVTDQIIRKCVPEEEQQGILSHFHENACGGHFASQKTAMKVLQSGFTWPSLFKDSHIMCRSCDRCQRLEKLTKRNQMPMNPILIVDLFDVWGIDFMGPFPMSFGNSYILVGVDYVSKWVEAIPSEDKAQRLGIGEGRDEEAQKFAQGGCCASFAQDTIHPPFAKLRLVQMEKDFSWWLGLEIGAFQEEIWNLEAPLPGDNGFLMKKLWLESLA</sequence>
<protein>
    <recommendedName>
        <fullName evidence="1">RNA-directed DNA polymerase</fullName>
        <ecNumber evidence="1">2.7.7.49</ecNumber>
    </recommendedName>
</protein>
<evidence type="ECO:0000259" key="10">
    <source>
        <dbReference type="Pfam" id="PF00078"/>
    </source>
</evidence>
<dbReference type="EC" id="2.7.7.49" evidence="1"/>
<evidence type="ECO:0000256" key="3">
    <source>
        <dbReference type="ARBA" id="ARBA00022695"/>
    </source>
</evidence>
<dbReference type="InterPro" id="IPR041577">
    <property type="entry name" value="RT_RNaseH_2"/>
</dbReference>
<reference evidence="14" key="1">
    <citation type="journal article" date="2007" name="PLoS ONE">
        <title>The first genome sequence of an elite grapevine cultivar (Pinot noir Vitis vinifera L.): coping with a highly heterozygous genome.</title>
        <authorList>
            <person name="Velasco R."/>
            <person name="Zharkikh A."/>
            <person name="Troggio M."/>
            <person name="Cartwright D.A."/>
            <person name="Cestaro A."/>
            <person name="Pruss D."/>
            <person name="Pindo M."/>
            <person name="FitzGerald L.M."/>
            <person name="Vezzulli S."/>
            <person name="Reid J."/>
            <person name="Malacarne G."/>
            <person name="Iliev D."/>
            <person name="Coppola G."/>
            <person name="Wardell B."/>
            <person name="Micheletti D."/>
            <person name="Macalma T."/>
            <person name="Facci M."/>
            <person name="Mitchell J.T."/>
            <person name="Perazzolli M."/>
            <person name="Eldredge G."/>
            <person name="Gatto P."/>
            <person name="Oyzerski R."/>
            <person name="Moretto M."/>
            <person name="Gutin N."/>
            <person name="Stefanini M."/>
            <person name="Chen Y."/>
            <person name="Segala C."/>
            <person name="Davenport C."/>
            <person name="Dematte L."/>
            <person name="Mraz A."/>
            <person name="Battilana J."/>
            <person name="Stormo K."/>
            <person name="Costa F."/>
            <person name="Tao Q."/>
            <person name="Si-Ammour A."/>
            <person name="Harkins T."/>
            <person name="Lackey A."/>
            <person name="Perbost C."/>
            <person name="Taillon B."/>
            <person name="Stella A."/>
            <person name="Solovyev V."/>
            <person name="Fawcett J.A."/>
            <person name="Sterck L."/>
            <person name="Vandepoele K."/>
            <person name="Grando S.M."/>
            <person name="Toppo S."/>
            <person name="Moser C."/>
            <person name="Lanchbury J."/>
            <person name="Bogden R."/>
            <person name="Skolnick M."/>
            <person name="Sgaramella V."/>
            <person name="Bhatnagar S.K."/>
            <person name="Fontana P."/>
            <person name="Gutin A."/>
            <person name="Van de Peer Y."/>
            <person name="Salamini F."/>
            <person name="Viola R."/>
        </authorList>
    </citation>
    <scope>NUCLEOTIDE SEQUENCE</scope>
</reference>
<dbReference type="InterPro" id="IPR036397">
    <property type="entry name" value="RNaseH_sf"/>
</dbReference>
<evidence type="ECO:0000256" key="2">
    <source>
        <dbReference type="ARBA" id="ARBA00022679"/>
    </source>
</evidence>
<dbReference type="PANTHER" id="PTHR37984:SF5">
    <property type="entry name" value="PROTEIN NYNRIN-LIKE"/>
    <property type="match status" value="1"/>
</dbReference>
<keyword evidence="2" id="KW-0808">Transferase</keyword>
<dbReference type="Pfam" id="PF17921">
    <property type="entry name" value="Integrase_H2C2"/>
    <property type="match status" value="1"/>
</dbReference>
<evidence type="ECO:0000256" key="4">
    <source>
        <dbReference type="ARBA" id="ARBA00022722"/>
    </source>
</evidence>